<evidence type="ECO:0000313" key="3">
    <source>
        <dbReference type="Proteomes" id="UP001519308"/>
    </source>
</evidence>
<evidence type="ECO:0008006" key="4">
    <source>
        <dbReference type="Google" id="ProtNLM"/>
    </source>
</evidence>
<keyword evidence="3" id="KW-1185">Reference proteome</keyword>
<feature type="transmembrane region" description="Helical" evidence="1">
    <location>
        <begin position="43"/>
        <end position="61"/>
    </location>
</feature>
<reference evidence="2 3" key="1">
    <citation type="submission" date="2021-03" db="EMBL/GenBank/DDBJ databases">
        <title>Genomic Encyclopedia of Type Strains, Phase IV (KMG-IV): sequencing the most valuable type-strain genomes for metagenomic binning, comparative biology and taxonomic classification.</title>
        <authorList>
            <person name="Goeker M."/>
        </authorList>
    </citation>
    <scope>NUCLEOTIDE SEQUENCE [LARGE SCALE GENOMIC DNA]</scope>
    <source>
        <strain evidence="2 3">DSM 28650</strain>
    </source>
</reference>
<evidence type="ECO:0000313" key="2">
    <source>
        <dbReference type="EMBL" id="MBP2022895.1"/>
    </source>
</evidence>
<keyword evidence="1" id="KW-1133">Transmembrane helix</keyword>
<dbReference type="EMBL" id="JAGGLL010000020">
    <property type="protein sequence ID" value="MBP2022895.1"/>
    <property type="molecule type" value="Genomic_DNA"/>
</dbReference>
<feature type="transmembrane region" description="Helical" evidence="1">
    <location>
        <begin position="12"/>
        <end position="31"/>
    </location>
</feature>
<organism evidence="2 3">
    <name type="scientific">Clostridium punense</name>
    <dbReference type="NCBI Taxonomy" id="1054297"/>
    <lineage>
        <taxon>Bacteria</taxon>
        <taxon>Bacillati</taxon>
        <taxon>Bacillota</taxon>
        <taxon>Clostridia</taxon>
        <taxon>Eubacteriales</taxon>
        <taxon>Clostridiaceae</taxon>
        <taxon>Clostridium</taxon>
    </lineage>
</organism>
<feature type="transmembrane region" description="Helical" evidence="1">
    <location>
        <begin position="68"/>
        <end position="85"/>
    </location>
</feature>
<keyword evidence="1" id="KW-0812">Transmembrane</keyword>
<sequence>MTDFKNGTVFNTSCTIVYIIVSYVFTLWYNFEFIIFDIEVTSATKFFISYIIFMALVLWLLKISNSKIVSAIIGVLSLIYLKGYVQEPINSFINNKIGNSLQIQSLLSFDFLAQIAFIILNLVILFFAILRIHEQMQNKEIN</sequence>
<dbReference type="RefSeq" id="WP_021285324.1">
    <property type="nucleotide sequence ID" value="NZ_JAGGLL010000020.1"/>
</dbReference>
<dbReference type="Proteomes" id="UP001519308">
    <property type="component" value="Unassembled WGS sequence"/>
</dbReference>
<feature type="transmembrane region" description="Helical" evidence="1">
    <location>
        <begin position="111"/>
        <end position="130"/>
    </location>
</feature>
<protein>
    <recommendedName>
        <fullName evidence="4">ABC transporter permease</fullName>
    </recommendedName>
</protein>
<accession>A0ABS4K545</accession>
<name>A0ABS4K545_9CLOT</name>
<gene>
    <name evidence="2" type="ORF">J2Z44_002720</name>
</gene>
<evidence type="ECO:0000256" key="1">
    <source>
        <dbReference type="SAM" id="Phobius"/>
    </source>
</evidence>
<keyword evidence="1" id="KW-0472">Membrane</keyword>
<proteinExistence type="predicted"/>
<comment type="caution">
    <text evidence="2">The sequence shown here is derived from an EMBL/GenBank/DDBJ whole genome shotgun (WGS) entry which is preliminary data.</text>
</comment>